<dbReference type="SMART" id="SM00448">
    <property type="entry name" value="REC"/>
    <property type="match status" value="1"/>
</dbReference>
<sequence length="218" mass="22360">MIRVLLADDHPVVRAGLRAMLGAEPDLEVELEAGTAEEAVALAASGRVDVVLMDLQFGGALPNTDPPGTPMQGAEATRLVRSRPGAPHVLILTNYDTDADILGAIEAGASGYLLKDAPPAELVAAVRAAAAGQSALAPAIVTRLADRSLVPEGRLSPREVEVLALVAAGRSNRQIGQDLFLSEATVKSHLVHIFGKLGVGSRTSAVASARASGTLRGA</sequence>
<reference evidence="10 11" key="1">
    <citation type="submission" date="2018-01" db="EMBL/GenBank/DDBJ databases">
        <title>Cryobacterium sp. nov., from glaciers in China.</title>
        <authorList>
            <person name="Liu Q."/>
            <person name="Xin Y.-H."/>
        </authorList>
    </citation>
    <scope>NUCLEOTIDE SEQUENCE [LARGE SCALE GENOMIC DNA]</scope>
    <source>
        <strain evidence="8 10">TMB1-8</strain>
        <strain evidence="9 11">TMN-42</strain>
    </source>
</reference>
<evidence type="ECO:0000313" key="9">
    <source>
        <dbReference type="EMBL" id="POH64961.1"/>
    </source>
</evidence>
<dbReference type="Pfam" id="PF00072">
    <property type="entry name" value="Response_reg"/>
    <property type="match status" value="1"/>
</dbReference>
<dbReference type="PANTHER" id="PTHR43214">
    <property type="entry name" value="TWO-COMPONENT RESPONSE REGULATOR"/>
    <property type="match status" value="1"/>
</dbReference>
<dbReference type="EMBL" id="PPXF01000058">
    <property type="protein sequence ID" value="POH61562.1"/>
    <property type="molecule type" value="Genomic_DNA"/>
</dbReference>
<evidence type="ECO:0000256" key="1">
    <source>
        <dbReference type="ARBA" id="ARBA00022553"/>
    </source>
</evidence>
<comment type="caution">
    <text evidence="8">The sequence shown here is derived from an EMBL/GenBank/DDBJ whole genome shotgun (WGS) entry which is preliminary data.</text>
</comment>
<dbReference type="CDD" id="cd06170">
    <property type="entry name" value="LuxR_C_like"/>
    <property type="match status" value="1"/>
</dbReference>
<dbReference type="Proteomes" id="UP000237340">
    <property type="component" value="Unassembled WGS sequence"/>
</dbReference>
<gene>
    <name evidence="8" type="ORF">C3B59_13095</name>
    <name evidence="9" type="ORF">C3B61_10770</name>
</gene>
<feature type="domain" description="Response regulatory" evidence="7">
    <location>
        <begin position="3"/>
        <end position="130"/>
    </location>
</feature>
<dbReference type="PROSITE" id="PS50110">
    <property type="entry name" value="RESPONSE_REGULATORY"/>
    <property type="match status" value="1"/>
</dbReference>
<evidence type="ECO:0000259" key="6">
    <source>
        <dbReference type="PROSITE" id="PS50043"/>
    </source>
</evidence>
<feature type="domain" description="HTH luxR-type" evidence="6">
    <location>
        <begin position="148"/>
        <end position="213"/>
    </location>
</feature>
<proteinExistence type="predicted"/>
<dbReference type="OrthoDB" id="9808843at2"/>
<dbReference type="Pfam" id="PF00196">
    <property type="entry name" value="GerE"/>
    <property type="match status" value="1"/>
</dbReference>
<dbReference type="InterPro" id="IPR016032">
    <property type="entry name" value="Sig_transdc_resp-reg_C-effctor"/>
</dbReference>
<dbReference type="GO" id="GO:0006355">
    <property type="term" value="P:regulation of DNA-templated transcription"/>
    <property type="evidence" value="ECO:0007669"/>
    <property type="project" value="InterPro"/>
</dbReference>
<dbReference type="InterPro" id="IPR011006">
    <property type="entry name" value="CheY-like_superfamily"/>
</dbReference>
<evidence type="ECO:0000313" key="10">
    <source>
        <dbReference type="Proteomes" id="UP000237104"/>
    </source>
</evidence>
<dbReference type="PRINTS" id="PR00038">
    <property type="entry name" value="HTHLUXR"/>
</dbReference>
<dbReference type="InterPro" id="IPR058245">
    <property type="entry name" value="NreC/VraR/RcsB-like_REC"/>
</dbReference>
<dbReference type="Gene3D" id="3.40.50.2300">
    <property type="match status" value="1"/>
</dbReference>
<dbReference type="PROSITE" id="PS00622">
    <property type="entry name" value="HTH_LUXR_1"/>
    <property type="match status" value="1"/>
</dbReference>
<keyword evidence="4" id="KW-0804">Transcription</keyword>
<protein>
    <submittedName>
        <fullName evidence="8">DNA-binding response regulator</fullName>
    </submittedName>
</protein>
<dbReference type="SMART" id="SM00421">
    <property type="entry name" value="HTH_LUXR"/>
    <property type="match status" value="1"/>
</dbReference>
<evidence type="ECO:0000259" key="7">
    <source>
        <dbReference type="PROSITE" id="PS50110"/>
    </source>
</evidence>
<accession>A0A2S3ZEH5</accession>
<evidence type="ECO:0000256" key="5">
    <source>
        <dbReference type="PROSITE-ProRule" id="PRU00169"/>
    </source>
</evidence>
<name>A0A2S3Z7X3_9MICO</name>
<keyword evidence="2" id="KW-0805">Transcription regulation</keyword>
<dbReference type="SUPFAM" id="SSF46894">
    <property type="entry name" value="C-terminal effector domain of the bipartite response regulators"/>
    <property type="match status" value="1"/>
</dbReference>
<dbReference type="EMBL" id="PPXD01000017">
    <property type="protein sequence ID" value="POH64961.1"/>
    <property type="molecule type" value="Genomic_DNA"/>
</dbReference>
<dbReference type="PROSITE" id="PS50043">
    <property type="entry name" value="HTH_LUXR_2"/>
    <property type="match status" value="1"/>
</dbReference>
<keyword evidence="11" id="KW-1185">Reference proteome</keyword>
<dbReference type="InterPro" id="IPR001789">
    <property type="entry name" value="Sig_transdc_resp-reg_receiver"/>
</dbReference>
<evidence type="ECO:0000256" key="2">
    <source>
        <dbReference type="ARBA" id="ARBA00023015"/>
    </source>
</evidence>
<dbReference type="GO" id="GO:0000160">
    <property type="term" value="P:phosphorelay signal transduction system"/>
    <property type="evidence" value="ECO:0007669"/>
    <property type="project" value="InterPro"/>
</dbReference>
<dbReference type="PANTHER" id="PTHR43214:SF24">
    <property type="entry name" value="TRANSCRIPTIONAL REGULATORY PROTEIN NARL-RELATED"/>
    <property type="match status" value="1"/>
</dbReference>
<feature type="modified residue" description="4-aspartylphosphate" evidence="5">
    <location>
        <position position="54"/>
    </location>
</feature>
<evidence type="ECO:0000313" key="8">
    <source>
        <dbReference type="EMBL" id="POH61562.1"/>
    </source>
</evidence>
<keyword evidence="1 5" id="KW-0597">Phosphoprotein</keyword>
<evidence type="ECO:0000256" key="4">
    <source>
        <dbReference type="ARBA" id="ARBA00023163"/>
    </source>
</evidence>
<dbReference type="InterPro" id="IPR039420">
    <property type="entry name" value="WalR-like"/>
</dbReference>
<keyword evidence="3 8" id="KW-0238">DNA-binding</keyword>
<dbReference type="InterPro" id="IPR000792">
    <property type="entry name" value="Tscrpt_reg_LuxR_C"/>
</dbReference>
<dbReference type="GO" id="GO:0003677">
    <property type="term" value="F:DNA binding"/>
    <property type="evidence" value="ECO:0007669"/>
    <property type="project" value="UniProtKB-KW"/>
</dbReference>
<dbReference type="RefSeq" id="WP_088456098.1">
    <property type="nucleotide sequence ID" value="NZ_PPXD01000017.1"/>
</dbReference>
<accession>A0A2S3Z7X3</accession>
<evidence type="ECO:0000256" key="3">
    <source>
        <dbReference type="ARBA" id="ARBA00023125"/>
    </source>
</evidence>
<dbReference type="Proteomes" id="UP000237104">
    <property type="component" value="Unassembled WGS sequence"/>
</dbReference>
<dbReference type="CDD" id="cd17535">
    <property type="entry name" value="REC_NarL-like"/>
    <property type="match status" value="1"/>
</dbReference>
<evidence type="ECO:0000313" key="11">
    <source>
        <dbReference type="Proteomes" id="UP000237340"/>
    </source>
</evidence>
<dbReference type="AlphaFoldDB" id="A0A2S3Z7X3"/>
<dbReference type="SUPFAM" id="SSF52172">
    <property type="entry name" value="CheY-like"/>
    <property type="match status" value="1"/>
</dbReference>
<organism evidence="8 10">
    <name type="scientific">Cryobacterium zongtaii</name>
    <dbReference type="NCBI Taxonomy" id="1259217"/>
    <lineage>
        <taxon>Bacteria</taxon>
        <taxon>Bacillati</taxon>
        <taxon>Actinomycetota</taxon>
        <taxon>Actinomycetes</taxon>
        <taxon>Micrococcales</taxon>
        <taxon>Microbacteriaceae</taxon>
        <taxon>Cryobacterium</taxon>
    </lineage>
</organism>